<comment type="caution">
    <text evidence="1">The sequence shown here is derived from an EMBL/GenBank/DDBJ whole genome shotgun (WGS) entry which is preliminary data.</text>
</comment>
<keyword evidence="2" id="KW-1185">Reference proteome</keyword>
<sequence>MASIFLHKNRHNNLTFLDTGLLGLNLRGERSIPLRGTSCSSQDCPDPSASGRQTAWTLPFPRTSELDLGPGTPLNLGLTNFAQEEYKGCPYA</sequence>
<reference evidence="1" key="1">
    <citation type="submission" date="2023-05" db="EMBL/GenBank/DDBJ databases">
        <title>Nepenthes gracilis genome sequencing.</title>
        <authorList>
            <person name="Fukushima K."/>
        </authorList>
    </citation>
    <scope>NUCLEOTIDE SEQUENCE</scope>
    <source>
        <strain evidence="1">SING2019-196</strain>
    </source>
</reference>
<protein>
    <submittedName>
        <fullName evidence="1">Uncharacterized protein</fullName>
    </submittedName>
</protein>
<gene>
    <name evidence="1" type="ORF">Nepgr_001769</name>
</gene>
<evidence type="ECO:0000313" key="2">
    <source>
        <dbReference type="Proteomes" id="UP001279734"/>
    </source>
</evidence>
<dbReference type="EMBL" id="BSYO01000001">
    <property type="protein sequence ID" value="GMG99929.1"/>
    <property type="molecule type" value="Genomic_DNA"/>
</dbReference>
<dbReference type="AlphaFoldDB" id="A0AAD3RY00"/>
<accession>A0AAD3RY00</accession>
<proteinExistence type="predicted"/>
<name>A0AAD3RY00_NEPGR</name>
<evidence type="ECO:0000313" key="1">
    <source>
        <dbReference type="EMBL" id="GMG99929.1"/>
    </source>
</evidence>
<organism evidence="1 2">
    <name type="scientific">Nepenthes gracilis</name>
    <name type="common">Slender pitcher plant</name>
    <dbReference type="NCBI Taxonomy" id="150966"/>
    <lineage>
        <taxon>Eukaryota</taxon>
        <taxon>Viridiplantae</taxon>
        <taxon>Streptophyta</taxon>
        <taxon>Embryophyta</taxon>
        <taxon>Tracheophyta</taxon>
        <taxon>Spermatophyta</taxon>
        <taxon>Magnoliopsida</taxon>
        <taxon>eudicotyledons</taxon>
        <taxon>Gunneridae</taxon>
        <taxon>Pentapetalae</taxon>
        <taxon>Caryophyllales</taxon>
        <taxon>Nepenthaceae</taxon>
        <taxon>Nepenthes</taxon>
    </lineage>
</organism>
<dbReference type="Proteomes" id="UP001279734">
    <property type="component" value="Unassembled WGS sequence"/>
</dbReference>